<dbReference type="EMBL" id="BJYL01000034">
    <property type="protein sequence ID" value="GEN84242.1"/>
    <property type="molecule type" value="Genomic_DNA"/>
</dbReference>
<accession>A0A511Z9X9</accession>
<keyword evidence="10" id="KW-0670">Pyruvate</keyword>
<evidence type="ECO:0000256" key="3">
    <source>
        <dbReference type="ARBA" id="ARBA00022679"/>
    </source>
</evidence>
<keyword evidence="5 6" id="KW-0012">Acyltransferase</keyword>
<dbReference type="InterPro" id="IPR023213">
    <property type="entry name" value="CAT-like_dom_sf"/>
</dbReference>
<evidence type="ECO:0000256" key="6">
    <source>
        <dbReference type="RuleBase" id="RU003423"/>
    </source>
</evidence>
<dbReference type="InterPro" id="IPR050743">
    <property type="entry name" value="2-oxoacid_DH_E2_comp"/>
</dbReference>
<dbReference type="Pfam" id="PF00198">
    <property type="entry name" value="2-oxoacid_dh"/>
    <property type="match status" value="1"/>
</dbReference>
<evidence type="ECO:0000256" key="2">
    <source>
        <dbReference type="ARBA" id="ARBA00007317"/>
    </source>
</evidence>
<dbReference type="GO" id="GO:0031405">
    <property type="term" value="F:lipoic acid binding"/>
    <property type="evidence" value="ECO:0007669"/>
    <property type="project" value="TreeGrafter"/>
</dbReference>
<dbReference type="SUPFAM" id="SSF51230">
    <property type="entry name" value="Single hybrid motif"/>
    <property type="match status" value="1"/>
</dbReference>
<keyword evidence="4 6" id="KW-0450">Lipoyl</keyword>
<dbReference type="GO" id="GO:0016407">
    <property type="term" value="F:acetyltransferase activity"/>
    <property type="evidence" value="ECO:0007669"/>
    <property type="project" value="TreeGrafter"/>
</dbReference>
<dbReference type="Proteomes" id="UP000321901">
    <property type="component" value="Unassembled WGS sequence"/>
</dbReference>
<feature type="region of interest" description="Disordered" evidence="7">
    <location>
        <begin position="81"/>
        <end position="124"/>
    </location>
</feature>
<comment type="cofactor">
    <cofactor evidence="1 6">
        <name>(R)-lipoate</name>
        <dbReference type="ChEBI" id="CHEBI:83088"/>
    </cofactor>
</comment>
<evidence type="ECO:0000256" key="7">
    <source>
        <dbReference type="SAM" id="MobiDB-lite"/>
    </source>
</evidence>
<dbReference type="EC" id="2.3.1.-" evidence="6"/>
<comment type="caution">
    <text evidence="10">The sequence shown here is derived from an EMBL/GenBank/DDBJ whole genome shotgun (WGS) entry which is preliminary data.</text>
</comment>
<dbReference type="PANTHER" id="PTHR43178">
    <property type="entry name" value="DIHYDROLIPOAMIDE ACETYLTRANSFERASE COMPONENT OF PYRUVATE DEHYDROGENASE COMPLEX"/>
    <property type="match status" value="1"/>
</dbReference>
<comment type="similarity">
    <text evidence="2 6">Belongs to the 2-oxoacid dehydrogenase family.</text>
</comment>
<name>A0A511Z9X9_9BACL</name>
<dbReference type="PANTHER" id="PTHR43178:SF5">
    <property type="entry name" value="LIPOAMIDE ACYLTRANSFERASE COMPONENT OF BRANCHED-CHAIN ALPHA-KETO ACID DEHYDROGENASE COMPLEX, MITOCHONDRIAL"/>
    <property type="match status" value="1"/>
</dbReference>
<dbReference type="SUPFAM" id="SSF47005">
    <property type="entry name" value="Peripheral subunit-binding domain of 2-oxo acid dehydrogenase complex"/>
    <property type="match status" value="1"/>
</dbReference>
<dbReference type="PROSITE" id="PS51826">
    <property type="entry name" value="PSBD"/>
    <property type="match status" value="1"/>
</dbReference>
<dbReference type="PROSITE" id="PS00189">
    <property type="entry name" value="LIPOYL"/>
    <property type="match status" value="1"/>
</dbReference>
<dbReference type="InterPro" id="IPR001078">
    <property type="entry name" value="2-oxoacid_DH_actylTfrase"/>
</dbReference>
<dbReference type="SUPFAM" id="SSF52777">
    <property type="entry name" value="CoA-dependent acyltransferases"/>
    <property type="match status" value="1"/>
</dbReference>
<dbReference type="Pfam" id="PF00364">
    <property type="entry name" value="Biotin_lipoyl"/>
    <property type="match status" value="1"/>
</dbReference>
<evidence type="ECO:0000256" key="4">
    <source>
        <dbReference type="ARBA" id="ARBA00022823"/>
    </source>
</evidence>
<dbReference type="InterPro" id="IPR000089">
    <property type="entry name" value="Biotin_lipoyl"/>
</dbReference>
<dbReference type="GO" id="GO:0005737">
    <property type="term" value="C:cytoplasm"/>
    <property type="evidence" value="ECO:0007669"/>
    <property type="project" value="TreeGrafter"/>
</dbReference>
<dbReference type="Gene3D" id="3.30.559.10">
    <property type="entry name" value="Chloramphenicol acetyltransferase-like domain"/>
    <property type="match status" value="1"/>
</dbReference>
<proteinExistence type="inferred from homology"/>
<keyword evidence="3 6" id="KW-0808">Transferase</keyword>
<dbReference type="InterPro" id="IPR004167">
    <property type="entry name" value="PSBD"/>
</dbReference>
<keyword evidence="11" id="KW-1185">Reference proteome</keyword>
<feature type="compositionally biased region" description="Low complexity" evidence="7">
    <location>
        <begin position="179"/>
        <end position="191"/>
    </location>
</feature>
<feature type="region of interest" description="Disordered" evidence="7">
    <location>
        <begin position="179"/>
        <end position="200"/>
    </location>
</feature>
<dbReference type="InterPro" id="IPR003016">
    <property type="entry name" value="2-oxoA_DH_lipoyl-BS"/>
</dbReference>
<feature type="domain" description="Peripheral subunit-binding (PSBD)" evidence="9">
    <location>
        <begin position="126"/>
        <end position="163"/>
    </location>
</feature>
<dbReference type="OrthoDB" id="9805770at2"/>
<evidence type="ECO:0000313" key="11">
    <source>
        <dbReference type="Proteomes" id="UP000321901"/>
    </source>
</evidence>
<dbReference type="AlphaFoldDB" id="A0A511Z9X9"/>
<reference evidence="10 11" key="1">
    <citation type="submission" date="2019-07" db="EMBL/GenBank/DDBJ databases">
        <title>Whole genome shotgun sequence of Sporosarcina luteola NBRC 105378.</title>
        <authorList>
            <person name="Hosoyama A."/>
            <person name="Uohara A."/>
            <person name="Ohji S."/>
            <person name="Ichikawa N."/>
        </authorList>
    </citation>
    <scope>NUCLEOTIDE SEQUENCE [LARGE SCALE GENOMIC DNA]</scope>
    <source>
        <strain evidence="10 11">NBRC 105378</strain>
    </source>
</reference>
<dbReference type="CDD" id="cd06849">
    <property type="entry name" value="lipoyl_domain"/>
    <property type="match status" value="1"/>
</dbReference>
<evidence type="ECO:0000259" key="8">
    <source>
        <dbReference type="PROSITE" id="PS50968"/>
    </source>
</evidence>
<feature type="domain" description="Lipoyl-binding" evidence="8">
    <location>
        <begin position="3"/>
        <end position="78"/>
    </location>
</feature>
<evidence type="ECO:0000256" key="1">
    <source>
        <dbReference type="ARBA" id="ARBA00001938"/>
    </source>
</evidence>
<evidence type="ECO:0000259" key="9">
    <source>
        <dbReference type="PROSITE" id="PS51826"/>
    </source>
</evidence>
<dbReference type="Pfam" id="PF02817">
    <property type="entry name" value="E3_binding"/>
    <property type="match status" value="1"/>
</dbReference>
<dbReference type="Gene3D" id="4.10.320.10">
    <property type="entry name" value="E3-binding domain"/>
    <property type="match status" value="1"/>
</dbReference>
<dbReference type="RefSeq" id="WP_147058915.1">
    <property type="nucleotide sequence ID" value="NZ_BJYL01000034.1"/>
</dbReference>
<sequence>MAIEKIEMPKLGESVTEGTIEKWLVKPGDTVNKYDPLAEVNTDKVTAEIPSSFSGTIKEIIVQEGETVEVGVVVCTIETEGGAEGSEGQDSQPAAVPAKEEPANEMPAAGSQKPASPIKQGAGAARYSPAVMRLAQENNIDLSLVQGSGKEGRITRKDIQSIIDSGEMPTAPVEVEQPAATETKAAPAAEQRPVSKPAVTESIPAAAGDIEIPITGVRRAIATNMLRSKHEAPHAWTMIEVDVTNLVQYRDSLKNDFKQKEGFNLTYFAFFVKAVSQALKEFPMMNSMWAGDKIIQKKDINISIAVATDDALYVPVIKHADEKSIKGIGRDINDLASKVRSGKLKSDEMQGGTFTVNNTGSFGSVQSMGIINYPQAAILQVESIVKRPVVMSGGMIGVRDMVNLCLSLDHRVLDGLVAGRFLARVKEILENITADNTSVY</sequence>
<evidence type="ECO:0000313" key="10">
    <source>
        <dbReference type="EMBL" id="GEN84242.1"/>
    </source>
</evidence>
<gene>
    <name evidence="10" type="ORF">SLU01_25540</name>
</gene>
<protein>
    <recommendedName>
        <fullName evidence="6">Dihydrolipoamide acetyltransferase component of pyruvate dehydrogenase complex</fullName>
        <ecNumber evidence="6">2.3.1.-</ecNumber>
    </recommendedName>
</protein>
<dbReference type="PROSITE" id="PS50968">
    <property type="entry name" value="BIOTINYL_LIPOYL"/>
    <property type="match status" value="1"/>
</dbReference>
<dbReference type="Gene3D" id="2.40.50.100">
    <property type="match status" value="1"/>
</dbReference>
<evidence type="ECO:0000256" key="5">
    <source>
        <dbReference type="ARBA" id="ARBA00023315"/>
    </source>
</evidence>
<dbReference type="InterPro" id="IPR011053">
    <property type="entry name" value="Single_hybrid_motif"/>
</dbReference>
<dbReference type="FunFam" id="3.30.559.10:FF:000007">
    <property type="entry name" value="Dihydrolipoamide acetyltransferase component of pyruvate dehydrogenase complex"/>
    <property type="match status" value="1"/>
</dbReference>
<organism evidence="10 11">
    <name type="scientific">Sporosarcina luteola</name>
    <dbReference type="NCBI Taxonomy" id="582850"/>
    <lineage>
        <taxon>Bacteria</taxon>
        <taxon>Bacillati</taxon>
        <taxon>Bacillota</taxon>
        <taxon>Bacilli</taxon>
        <taxon>Bacillales</taxon>
        <taxon>Caryophanaceae</taxon>
        <taxon>Sporosarcina</taxon>
    </lineage>
</organism>
<dbReference type="InterPro" id="IPR036625">
    <property type="entry name" value="E3-bd_dom_sf"/>
</dbReference>